<dbReference type="PROSITE" id="PS00198">
    <property type="entry name" value="4FE4S_FER_1"/>
    <property type="match status" value="1"/>
</dbReference>
<gene>
    <name evidence="2" type="ORF">S03H2_17750</name>
</gene>
<dbReference type="EMBL" id="BARU01009173">
    <property type="protein sequence ID" value="GAH33565.1"/>
    <property type="molecule type" value="Genomic_DNA"/>
</dbReference>
<evidence type="ECO:0000313" key="2">
    <source>
        <dbReference type="EMBL" id="GAH33565.1"/>
    </source>
</evidence>
<evidence type="ECO:0000259" key="1">
    <source>
        <dbReference type="PROSITE" id="PS51379"/>
    </source>
</evidence>
<feature type="domain" description="4Fe-4S ferredoxin-type" evidence="1">
    <location>
        <begin position="1"/>
        <end position="25"/>
    </location>
</feature>
<feature type="domain" description="4Fe-4S ferredoxin-type" evidence="1">
    <location>
        <begin position="27"/>
        <end position="56"/>
    </location>
</feature>
<dbReference type="PROSITE" id="PS51379">
    <property type="entry name" value="4FE4S_FER_2"/>
    <property type="match status" value="2"/>
</dbReference>
<dbReference type="SUPFAM" id="SSF54862">
    <property type="entry name" value="4Fe-4S ferredoxins"/>
    <property type="match status" value="1"/>
</dbReference>
<dbReference type="Pfam" id="PF13187">
    <property type="entry name" value="Fer4_9"/>
    <property type="match status" value="1"/>
</dbReference>
<sequence>MDFRCAGCKSCIGLCPYKAITFNELKKIAIINEILCKGCGTCVAACPSKAIVQNHFGDNQINLMIETAIPEKSNKSEVKIE</sequence>
<dbReference type="AlphaFoldDB" id="X1FM32"/>
<dbReference type="Gene3D" id="3.30.70.20">
    <property type="match status" value="2"/>
</dbReference>
<name>X1FM32_9ZZZZ</name>
<dbReference type="InterPro" id="IPR017896">
    <property type="entry name" value="4Fe4S_Fe-S-bd"/>
</dbReference>
<protein>
    <recommendedName>
        <fullName evidence="1">4Fe-4S ferredoxin-type domain-containing protein</fullName>
    </recommendedName>
</protein>
<reference evidence="2" key="1">
    <citation type="journal article" date="2014" name="Front. Microbiol.">
        <title>High frequency of phylogenetically diverse reductive dehalogenase-homologous genes in deep subseafloor sedimentary metagenomes.</title>
        <authorList>
            <person name="Kawai M."/>
            <person name="Futagami T."/>
            <person name="Toyoda A."/>
            <person name="Takaki Y."/>
            <person name="Nishi S."/>
            <person name="Hori S."/>
            <person name="Arai W."/>
            <person name="Tsubouchi T."/>
            <person name="Morono Y."/>
            <person name="Uchiyama I."/>
            <person name="Ito T."/>
            <person name="Fujiyama A."/>
            <person name="Inagaki F."/>
            <person name="Takami H."/>
        </authorList>
    </citation>
    <scope>NUCLEOTIDE SEQUENCE</scope>
    <source>
        <strain evidence="2">Expedition CK06-06</strain>
    </source>
</reference>
<accession>X1FM32</accession>
<proteinExistence type="predicted"/>
<dbReference type="InterPro" id="IPR017900">
    <property type="entry name" value="4Fe4S_Fe_S_CS"/>
</dbReference>
<organism evidence="2">
    <name type="scientific">marine sediment metagenome</name>
    <dbReference type="NCBI Taxonomy" id="412755"/>
    <lineage>
        <taxon>unclassified sequences</taxon>
        <taxon>metagenomes</taxon>
        <taxon>ecological metagenomes</taxon>
    </lineage>
</organism>
<comment type="caution">
    <text evidence="2">The sequence shown here is derived from an EMBL/GenBank/DDBJ whole genome shotgun (WGS) entry which is preliminary data.</text>
</comment>